<keyword evidence="2" id="KW-1185">Reference proteome</keyword>
<proteinExistence type="predicted"/>
<evidence type="ECO:0000313" key="2">
    <source>
        <dbReference type="Proteomes" id="UP000613075"/>
    </source>
</evidence>
<dbReference type="RefSeq" id="WP_193863947.1">
    <property type="nucleotide sequence ID" value="NZ_JADDUM010000146.1"/>
</dbReference>
<sequence length="318" mass="35559">MSFGTEMGQFLTSSNVFKANLIIGGKKKIPLVFDIFELIYIEGYQFFIRFGLEGNPGSRNELTLEAREVKAGQTYPIGPQDPGVRATFALEEYVGYSPEHYSGMLTVDRLECRDGTLDIGMRFSLCFESAEEGEMEVVCQVLELTSAMAQGPAAEGRFVPSHPAVDGDQEGETKVPNFCEVAVRHDGRYEAIDLGDVFFERYPDSTYFIKCTPRHGGDRASLEFQGRDLQAFTDYPITGPDGPPNGVETFFWMPPEFSQGVSDPVGRFRVRRTEDSEEGFWFMGEFEFSVTARGSDGKEIKYEISSNAFQVQVNGRLT</sequence>
<reference evidence="1 2" key="1">
    <citation type="submission" date="2020-10" db="EMBL/GenBank/DDBJ databases">
        <title>The draft genomes of Cyclamen pathogen Pseudomonas sp.</title>
        <authorList>
            <person name="Fujikawa T."/>
            <person name="Sawada H."/>
        </authorList>
    </citation>
    <scope>NUCLEOTIDE SEQUENCE [LARGE SCALE GENOMIC DNA]</scope>
    <source>
        <strain evidence="1 2">MAFF 301449</strain>
    </source>
</reference>
<accession>A0ABR9SUZ1</accession>
<evidence type="ECO:0000313" key="1">
    <source>
        <dbReference type="EMBL" id="MBE8592733.1"/>
    </source>
</evidence>
<comment type="caution">
    <text evidence="1">The sequence shown here is derived from an EMBL/GenBank/DDBJ whole genome shotgun (WGS) entry which is preliminary data.</text>
</comment>
<dbReference type="EMBL" id="JADDUM010000146">
    <property type="protein sequence ID" value="MBE8592733.1"/>
    <property type="molecule type" value="Genomic_DNA"/>
</dbReference>
<evidence type="ECO:0008006" key="3">
    <source>
        <dbReference type="Google" id="ProtNLM"/>
    </source>
</evidence>
<gene>
    <name evidence="1" type="ORF">IQK56_18390</name>
</gene>
<dbReference type="Proteomes" id="UP000613075">
    <property type="component" value="Unassembled WGS sequence"/>
</dbReference>
<name>A0ABR9SUZ1_9PSED</name>
<protein>
    <recommendedName>
        <fullName evidence="3">PA14 domain-containing protein</fullName>
    </recommendedName>
</protein>
<organism evidence="1 2">
    <name type="scientific">Pseudomonas cyclaminis</name>
    <dbReference type="NCBI Taxonomy" id="2781239"/>
    <lineage>
        <taxon>Bacteria</taxon>
        <taxon>Pseudomonadati</taxon>
        <taxon>Pseudomonadota</taxon>
        <taxon>Gammaproteobacteria</taxon>
        <taxon>Pseudomonadales</taxon>
        <taxon>Pseudomonadaceae</taxon>
        <taxon>Pseudomonas</taxon>
    </lineage>
</organism>